<evidence type="ECO:0000313" key="2">
    <source>
        <dbReference type="EMBL" id="GFY29757.1"/>
    </source>
</evidence>
<accession>A0A8X6W844</accession>
<sequence>MDEVPLTFDCPLNRTVDTCGVKTVSITTTGQEKTQFTVMLNCCAVGTKLKLLLIFKRKTIPKENFPRSVIIRCNEDVMLDWFQEVWKKREGAFFNSKGVLIMDSMRAHIKDSVKAEAKKTIGAELSVIPGGLTKILQPLDISMNRSFKSHVCAWWENWMSEGLHTCTKGGNMRHALYTEVAECVDKSWKSVSVHHPIRIYKSRDC</sequence>
<dbReference type="AlphaFoldDB" id="A0A8X6W844"/>
<dbReference type="Proteomes" id="UP000887159">
    <property type="component" value="Unassembled WGS sequence"/>
</dbReference>
<feature type="domain" description="DDE-1" evidence="1">
    <location>
        <begin position="34"/>
        <end position="194"/>
    </location>
</feature>
<dbReference type="InterPro" id="IPR004875">
    <property type="entry name" value="DDE_SF_endonuclease_dom"/>
</dbReference>
<protein>
    <submittedName>
        <fullName evidence="2">Pogo transposable element with KRAB domain</fullName>
    </submittedName>
</protein>
<comment type="caution">
    <text evidence="2">The sequence shown here is derived from an EMBL/GenBank/DDBJ whole genome shotgun (WGS) entry which is preliminary data.</text>
</comment>
<dbReference type="EMBL" id="BMAU01021389">
    <property type="protein sequence ID" value="GFY29757.1"/>
    <property type="molecule type" value="Genomic_DNA"/>
</dbReference>
<dbReference type="Pfam" id="PF03184">
    <property type="entry name" value="DDE_1"/>
    <property type="match status" value="1"/>
</dbReference>
<reference evidence="2" key="1">
    <citation type="submission" date="2020-08" db="EMBL/GenBank/DDBJ databases">
        <title>Multicomponent nature underlies the extraordinary mechanical properties of spider dragline silk.</title>
        <authorList>
            <person name="Kono N."/>
            <person name="Nakamura H."/>
            <person name="Mori M."/>
            <person name="Yoshida Y."/>
            <person name="Ohtoshi R."/>
            <person name="Malay A.D."/>
            <person name="Moran D.A.P."/>
            <person name="Tomita M."/>
            <person name="Numata K."/>
            <person name="Arakawa K."/>
        </authorList>
    </citation>
    <scope>NUCLEOTIDE SEQUENCE</scope>
</reference>
<dbReference type="GO" id="GO:0003676">
    <property type="term" value="F:nucleic acid binding"/>
    <property type="evidence" value="ECO:0007669"/>
    <property type="project" value="InterPro"/>
</dbReference>
<name>A0A8X6W844_TRICX</name>
<proteinExistence type="predicted"/>
<evidence type="ECO:0000259" key="1">
    <source>
        <dbReference type="Pfam" id="PF03184"/>
    </source>
</evidence>
<organism evidence="2 3">
    <name type="scientific">Trichonephila clavipes</name>
    <name type="common">Golden silk orbweaver</name>
    <name type="synonym">Nephila clavipes</name>
    <dbReference type="NCBI Taxonomy" id="2585209"/>
    <lineage>
        <taxon>Eukaryota</taxon>
        <taxon>Metazoa</taxon>
        <taxon>Ecdysozoa</taxon>
        <taxon>Arthropoda</taxon>
        <taxon>Chelicerata</taxon>
        <taxon>Arachnida</taxon>
        <taxon>Araneae</taxon>
        <taxon>Araneomorphae</taxon>
        <taxon>Entelegynae</taxon>
        <taxon>Araneoidea</taxon>
        <taxon>Nephilidae</taxon>
        <taxon>Trichonephila</taxon>
    </lineage>
</organism>
<keyword evidence="3" id="KW-1185">Reference proteome</keyword>
<evidence type="ECO:0000313" key="3">
    <source>
        <dbReference type="Proteomes" id="UP000887159"/>
    </source>
</evidence>
<gene>
    <name evidence="2" type="primary">POGK</name>
    <name evidence="2" type="ORF">TNCV_1813341</name>
</gene>